<feature type="domain" description="Pirin C-terminal" evidence="5">
    <location>
        <begin position="185"/>
        <end position="288"/>
    </location>
</feature>
<dbReference type="InterPro" id="IPR003829">
    <property type="entry name" value="Pirin_N_dom"/>
</dbReference>
<comment type="caution">
    <text evidence="6">The sequence shown here is derived from an EMBL/GenBank/DDBJ whole genome shotgun (WGS) entry which is preliminary data.</text>
</comment>
<dbReference type="RefSeq" id="WP_071899367.1">
    <property type="nucleotide sequence ID" value="NZ_MPIN01000004.1"/>
</dbReference>
<dbReference type="InterPro" id="IPR012093">
    <property type="entry name" value="Pirin"/>
</dbReference>
<organism evidence="6 7">
    <name type="scientific">Cystobacter ferrugineus</name>
    <dbReference type="NCBI Taxonomy" id="83449"/>
    <lineage>
        <taxon>Bacteria</taxon>
        <taxon>Pseudomonadati</taxon>
        <taxon>Myxococcota</taxon>
        <taxon>Myxococcia</taxon>
        <taxon>Myxococcales</taxon>
        <taxon>Cystobacterineae</taxon>
        <taxon>Archangiaceae</taxon>
        <taxon>Cystobacter</taxon>
    </lineage>
</organism>
<feature type="binding site" evidence="2">
    <location>
        <position position="66"/>
    </location>
    <ligand>
        <name>Fe cation</name>
        <dbReference type="ChEBI" id="CHEBI:24875"/>
    </ligand>
</feature>
<dbReference type="Pfam" id="PF05726">
    <property type="entry name" value="Pirin_C"/>
    <property type="match status" value="1"/>
</dbReference>
<dbReference type="CDD" id="cd02247">
    <property type="entry name" value="cupin_pirin_C"/>
    <property type="match status" value="1"/>
</dbReference>
<feature type="binding site" evidence="2">
    <location>
        <position position="64"/>
    </location>
    <ligand>
        <name>Fe cation</name>
        <dbReference type="ChEBI" id="CHEBI:24875"/>
    </ligand>
</feature>
<sequence>MSKRESTRSVVKVVQAVQTLEGEGFLVRRPFPIPGFTQFDPFLLVDELGPVELRPGEAKGAPDHPHRGFETVSYILAGRHQHRDSAGHAGELGPGDVQWMTAGSGVVHSEMPACEFAEKGGRMHGFQIWVNLPRRDKMMAPRYQEIPAGHIPVASTPDGRVRVKVIAGESLGARAVIDTRTPIQYLHFTLEPGGRIEQPVPRDHNAFAYVFEGEGTFGPEATTAADGQAVLFANDADSVVLENSGKAPLQLLLLSGVPLREPMVRHGPFVMNTQAEILQAFEDYQSGLMGNIPDKVSDDS</sequence>
<evidence type="ECO:0000259" key="5">
    <source>
        <dbReference type="Pfam" id="PF05726"/>
    </source>
</evidence>
<dbReference type="PANTHER" id="PTHR13903">
    <property type="entry name" value="PIRIN-RELATED"/>
    <property type="match status" value="1"/>
</dbReference>
<dbReference type="Proteomes" id="UP000182229">
    <property type="component" value="Unassembled WGS sequence"/>
</dbReference>
<evidence type="ECO:0000313" key="6">
    <source>
        <dbReference type="EMBL" id="OJH39197.1"/>
    </source>
</evidence>
<dbReference type="InterPro" id="IPR008778">
    <property type="entry name" value="Pirin_C_dom"/>
</dbReference>
<accession>A0A1L9BAA1</accession>
<dbReference type="OrthoDB" id="9780903at2"/>
<dbReference type="EMBL" id="MPIN01000004">
    <property type="protein sequence ID" value="OJH39197.1"/>
    <property type="molecule type" value="Genomic_DNA"/>
</dbReference>
<dbReference type="AlphaFoldDB" id="A0A1L9BAA1"/>
<dbReference type="PANTHER" id="PTHR13903:SF31">
    <property type="entry name" value="CUPIN-DOMAIN CONTAINING PROTEIN"/>
    <property type="match status" value="1"/>
</dbReference>
<dbReference type="SUPFAM" id="SSF51182">
    <property type="entry name" value="RmlC-like cupins"/>
    <property type="match status" value="1"/>
</dbReference>
<dbReference type="PIRSF" id="PIRSF006232">
    <property type="entry name" value="Pirin"/>
    <property type="match status" value="1"/>
</dbReference>
<dbReference type="InterPro" id="IPR014710">
    <property type="entry name" value="RmlC-like_jellyroll"/>
</dbReference>
<dbReference type="Gene3D" id="2.60.120.10">
    <property type="entry name" value="Jelly Rolls"/>
    <property type="match status" value="2"/>
</dbReference>
<gene>
    <name evidence="6" type="ORF">BON30_16820</name>
</gene>
<feature type="binding site" evidence="2">
    <location>
        <position position="110"/>
    </location>
    <ligand>
        <name>Fe cation</name>
        <dbReference type="ChEBI" id="CHEBI:24875"/>
    </ligand>
</feature>
<evidence type="ECO:0000259" key="4">
    <source>
        <dbReference type="Pfam" id="PF02678"/>
    </source>
</evidence>
<evidence type="ECO:0000256" key="1">
    <source>
        <dbReference type="ARBA" id="ARBA00008416"/>
    </source>
</evidence>
<reference evidence="6 7" key="2">
    <citation type="submission" date="2016-12" db="EMBL/GenBank/DDBJ databases">
        <title>Draft Genome Sequence of Cystobacter ferrugineus Strain Cbfe23.</title>
        <authorList>
            <person name="Akbar S."/>
            <person name="Dowd S.E."/>
            <person name="Stevens D.C."/>
        </authorList>
    </citation>
    <scope>NUCLEOTIDE SEQUENCE [LARGE SCALE GENOMIC DNA]</scope>
    <source>
        <strain evidence="6 7">Cbfe23</strain>
    </source>
</reference>
<dbReference type="CDD" id="cd02909">
    <property type="entry name" value="cupin_pirin_N"/>
    <property type="match status" value="1"/>
</dbReference>
<keyword evidence="2" id="KW-0408">Iron</keyword>
<dbReference type="GO" id="GO:0046872">
    <property type="term" value="F:metal ion binding"/>
    <property type="evidence" value="ECO:0007669"/>
    <property type="project" value="UniProtKB-KW"/>
</dbReference>
<reference evidence="7" key="1">
    <citation type="submission" date="2016-11" db="EMBL/GenBank/DDBJ databases">
        <authorList>
            <person name="Shukria A."/>
            <person name="Stevens D.C."/>
        </authorList>
    </citation>
    <scope>NUCLEOTIDE SEQUENCE [LARGE SCALE GENOMIC DNA]</scope>
    <source>
        <strain evidence="7">Cbfe23</strain>
    </source>
</reference>
<evidence type="ECO:0000313" key="7">
    <source>
        <dbReference type="Proteomes" id="UP000182229"/>
    </source>
</evidence>
<keyword evidence="7" id="KW-1185">Reference proteome</keyword>
<feature type="binding site" evidence="2">
    <location>
        <position position="108"/>
    </location>
    <ligand>
        <name>Fe cation</name>
        <dbReference type="ChEBI" id="CHEBI:24875"/>
    </ligand>
</feature>
<comment type="similarity">
    <text evidence="1 3">Belongs to the pirin family.</text>
</comment>
<name>A0A1L9BAA1_9BACT</name>
<dbReference type="STRING" id="83449.BON30_16820"/>
<evidence type="ECO:0000256" key="3">
    <source>
        <dbReference type="RuleBase" id="RU003457"/>
    </source>
</evidence>
<comment type="cofactor">
    <cofactor evidence="2">
        <name>Fe cation</name>
        <dbReference type="ChEBI" id="CHEBI:24875"/>
    </cofactor>
    <text evidence="2">Binds 1 Fe cation per subunit.</text>
</comment>
<keyword evidence="2" id="KW-0479">Metal-binding</keyword>
<protein>
    <submittedName>
        <fullName evidence="6">Pirin</fullName>
    </submittedName>
</protein>
<dbReference type="InterPro" id="IPR011051">
    <property type="entry name" value="RmlC_Cupin_sf"/>
</dbReference>
<dbReference type="Pfam" id="PF02678">
    <property type="entry name" value="Pirin"/>
    <property type="match status" value="1"/>
</dbReference>
<evidence type="ECO:0000256" key="2">
    <source>
        <dbReference type="PIRSR" id="PIRSR006232-1"/>
    </source>
</evidence>
<proteinExistence type="inferred from homology"/>
<feature type="domain" description="Pirin N-terminal" evidence="4">
    <location>
        <begin position="33"/>
        <end position="130"/>
    </location>
</feature>